<dbReference type="SUPFAM" id="SSF50475">
    <property type="entry name" value="FMN-binding split barrel"/>
    <property type="match status" value="1"/>
</dbReference>
<keyword evidence="2" id="KW-1185">Reference proteome</keyword>
<dbReference type="Gene3D" id="2.30.110.10">
    <property type="entry name" value="Electron Transport, Fmn-binding Protein, Chain A"/>
    <property type="match status" value="1"/>
</dbReference>
<dbReference type="Pfam" id="PF12900">
    <property type="entry name" value="Pyridox_ox_2"/>
    <property type="match status" value="1"/>
</dbReference>
<dbReference type="EMBL" id="CP076456">
    <property type="protein sequence ID" value="QWQ36410.1"/>
    <property type="molecule type" value="Genomic_DNA"/>
</dbReference>
<accession>A0A975XKN0</accession>
<organism evidence="1 2">
    <name type="scientific">Arthrobacter sunyaminii</name>
    <dbReference type="NCBI Taxonomy" id="2816859"/>
    <lineage>
        <taxon>Bacteria</taxon>
        <taxon>Bacillati</taxon>
        <taxon>Actinomycetota</taxon>
        <taxon>Actinomycetes</taxon>
        <taxon>Micrococcales</taxon>
        <taxon>Micrococcaceae</taxon>
        <taxon>Arthrobacter</taxon>
    </lineage>
</organism>
<evidence type="ECO:0000313" key="1">
    <source>
        <dbReference type="EMBL" id="QWQ36410.1"/>
    </source>
</evidence>
<protein>
    <submittedName>
        <fullName evidence="1">Pyridoxamine 5'-phosphate oxidase family protein</fullName>
    </submittedName>
</protein>
<reference evidence="1" key="1">
    <citation type="submission" date="2021-06" db="EMBL/GenBank/DDBJ databases">
        <title>Novel species in genus Arthrobacter.</title>
        <authorList>
            <person name="Zhang G."/>
        </authorList>
    </citation>
    <scope>NUCLEOTIDE SEQUENCE</scope>
    <source>
        <strain evidence="1">Zg-ZUI122</strain>
    </source>
</reference>
<name>A0A975XKN0_9MICC</name>
<dbReference type="KEGG" id="asun:KG104_00770"/>
<proteinExistence type="predicted"/>
<dbReference type="InterPro" id="IPR024747">
    <property type="entry name" value="Pyridox_Oxase-rel"/>
</dbReference>
<dbReference type="InterPro" id="IPR012349">
    <property type="entry name" value="Split_barrel_FMN-bd"/>
</dbReference>
<dbReference type="Proteomes" id="UP000680588">
    <property type="component" value="Chromosome"/>
</dbReference>
<dbReference type="RefSeq" id="WP_181032487.1">
    <property type="nucleotide sequence ID" value="NZ_CP076456.1"/>
</dbReference>
<gene>
    <name evidence="1" type="ORF">KG104_00770</name>
</gene>
<dbReference type="AlphaFoldDB" id="A0A975XKN0"/>
<evidence type="ECO:0000313" key="2">
    <source>
        <dbReference type="Proteomes" id="UP000680588"/>
    </source>
</evidence>
<sequence length="148" mass="16355">MATEDTQAFVWETAATHQSEDLTEAQCWTLLAGTGTGRVAYQDNGRVLVFPVNYVVHDQGVYFRTARDGVLGGGPEHQNASFQIDHHDSGRMEGWSVLLSGRAEPVTDADLLTELWGRRMDEPWGGGQRDVFIGIEPGLLTGRRVGRR</sequence>